<dbReference type="Proteomes" id="UP000002941">
    <property type="component" value="Unassembled WGS sequence"/>
</dbReference>
<dbReference type="GO" id="GO:0005987">
    <property type="term" value="P:sucrose catabolic process"/>
    <property type="evidence" value="ECO:0007669"/>
    <property type="project" value="TreeGrafter"/>
</dbReference>
<proteinExistence type="inferred from homology"/>
<dbReference type="Gene3D" id="2.115.10.20">
    <property type="entry name" value="Glycosyl hydrolase domain, family 43"/>
    <property type="match status" value="1"/>
</dbReference>
<dbReference type="EMBL" id="AKFT01000173">
    <property type="protein sequence ID" value="EJF39735.1"/>
    <property type="molecule type" value="Genomic_DNA"/>
</dbReference>
<keyword evidence="3 4" id="KW-0326">Glycosidase</keyword>
<evidence type="ECO:0000259" key="6">
    <source>
        <dbReference type="Pfam" id="PF08244"/>
    </source>
</evidence>
<feature type="domain" description="Glycosyl hydrolase family 32 C-terminal" evidence="6">
    <location>
        <begin position="405"/>
        <end position="528"/>
    </location>
</feature>
<dbReference type="PANTHER" id="PTHR42800:SF1">
    <property type="entry name" value="EXOINULINASE INUD (AFU_ORTHOLOGUE AFUA_5G00480)"/>
    <property type="match status" value="1"/>
</dbReference>
<comment type="similarity">
    <text evidence="1 4">Belongs to the glycosyl hydrolase 32 family.</text>
</comment>
<keyword evidence="8" id="KW-1185">Reference proteome</keyword>
<dbReference type="eggNOG" id="COG1621">
    <property type="taxonomic scope" value="Bacteria"/>
</dbReference>
<reference evidence="7 8" key="1">
    <citation type="submission" date="2012-05" db="EMBL/GenBank/DDBJ databases">
        <authorList>
            <person name="Harkins D.M."/>
            <person name="Madupu R."/>
            <person name="Durkin A.S."/>
            <person name="Torralba M."/>
            <person name="Methe B."/>
            <person name="Sutton G.G."/>
            <person name="Nelson K.E."/>
        </authorList>
    </citation>
    <scope>NUCLEOTIDE SEQUENCE [LARGE SCALE GENOMIC DNA]</scope>
    <source>
        <strain evidence="7 8">F0489</strain>
    </source>
</reference>
<feature type="domain" description="Glycosyl hydrolase family 32 N-terminal" evidence="5">
    <location>
        <begin position="57"/>
        <end position="366"/>
    </location>
</feature>
<dbReference type="Pfam" id="PF08244">
    <property type="entry name" value="Glyco_hydro_32C"/>
    <property type="match status" value="1"/>
</dbReference>
<evidence type="ECO:0000256" key="1">
    <source>
        <dbReference type="ARBA" id="ARBA00009902"/>
    </source>
</evidence>
<evidence type="ECO:0000256" key="4">
    <source>
        <dbReference type="RuleBase" id="RU362110"/>
    </source>
</evidence>
<dbReference type="GO" id="GO:0004575">
    <property type="term" value="F:sucrose alpha-glucosidase activity"/>
    <property type="evidence" value="ECO:0007669"/>
    <property type="project" value="TreeGrafter"/>
</dbReference>
<evidence type="ECO:0000256" key="3">
    <source>
        <dbReference type="ARBA" id="ARBA00023295"/>
    </source>
</evidence>
<dbReference type="PATRIC" id="fig|1125718.3.peg.2125"/>
<dbReference type="InterPro" id="IPR001362">
    <property type="entry name" value="Glyco_hydro_32"/>
</dbReference>
<dbReference type="InterPro" id="IPR006311">
    <property type="entry name" value="TAT_signal"/>
</dbReference>
<sequence length="533" mass="59619">MSKENEMPDLSAPEEPKFSRRSMMALTGLGAAAGAMAAGGLALPTARAAESLRARFHMTPPHGWLCDGQRPIEFNGRTYFFYLHSDTNHGDGGWDVSVTDDLVAFGENRVAIPLRDSFPVWTGSAVVDERNTAGFGAGAIIVLATQPTGGVRRKQEQYLYWSLDGASFTQHPDPVIRNPNGDSAVTPEEIDNAEWFRDPKVVWDEARSQWVCVIGRRKYLSIYVSGNLRDWSWVSNFDYLENGAADLGGMECPDFFQITADDGSTHWVLAASMDAYASGLPMTYAYWVGDWDGTRFSTNNLVPQWLDWGWDWYAAVTWPSSQDPDHVRNALGWMNNWKYAARDVPTDVTDGYNGQMSVVRQIRLMRQPDGWYSLLSTPVPALRDALGAPETIARREVSDRWALPWKGRAYELELDIEWSTANNVGVSVGCTPDDSRHTNIGVFDGKVYVDRGPADRSDYSFLPYRQAEAPIDPQARYVHLRILVDMQSVEVFVNAGHTVLSQQVYFEADDTVIRLYAYDGSATFSNVTWRPAA</sequence>
<dbReference type="CDD" id="cd18622">
    <property type="entry name" value="GH32_Inu-like"/>
    <property type="match status" value="1"/>
</dbReference>
<accession>J1H2N4</accession>
<dbReference type="Pfam" id="PF00251">
    <property type="entry name" value="Glyco_hydro_32N"/>
    <property type="match status" value="1"/>
</dbReference>
<dbReference type="SUPFAM" id="SSF49899">
    <property type="entry name" value="Concanavalin A-like lectins/glucanases"/>
    <property type="match status" value="1"/>
</dbReference>
<dbReference type="PROSITE" id="PS51318">
    <property type="entry name" value="TAT"/>
    <property type="match status" value="1"/>
</dbReference>
<keyword evidence="2 4" id="KW-0378">Hydrolase</keyword>
<organism evidence="7 8">
    <name type="scientific">Actinomyces massiliensis F0489</name>
    <dbReference type="NCBI Taxonomy" id="1125718"/>
    <lineage>
        <taxon>Bacteria</taxon>
        <taxon>Bacillati</taxon>
        <taxon>Actinomycetota</taxon>
        <taxon>Actinomycetes</taxon>
        <taxon>Actinomycetales</taxon>
        <taxon>Actinomycetaceae</taxon>
        <taxon>Actinomyces</taxon>
    </lineage>
</organism>
<dbReference type="SMART" id="SM00640">
    <property type="entry name" value="Glyco_32"/>
    <property type="match status" value="1"/>
</dbReference>
<name>J1H2N4_9ACTO</name>
<dbReference type="InterPro" id="IPR013320">
    <property type="entry name" value="ConA-like_dom_sf"/>
</dbReference>
<gene>
    <name evidence="7" type="ORF">HMPREF1318_1794</name>
</gene>
<dbReference type="GO" id="GO:0005737">
    <property type="term" value="C:cytoplasm"/>
    <property type="evidence" value="ECO:0007669"/>
    <property type="project" value="TreeGrafter"/>
</dbReference>
<dbReference type="InterPro" id="IPR013148">
    <property type="entry name" value="Glyco_hydro_32_N"/>
</dbReference>
<comment type="caution">
    <text evidence="7">The sequence shown here is derived from an EMBL/GenBank/DDBJ whole genome shotgun (WGS) entry which is preliminary data.</text>
</comment>
<dbReference type="InterPro" id="IPR023296">
    <property type="entry name" value="Glyco_hydro_beta-prop_sf"/>
</dbReference>
<dbReference type="InterPro" id="IPR013189">
    <property type="entry name" value="Glyco_hydro_32_C"/>
</dbReference>
<dbReference type="SUPFAM" id="SSF75005">
    <property type="entry name" value="Arabinanase/levansucrase/invertase"/>
    <property type="match status" value="1"/>
</dbReference>
<evidence type="ECO:0000313" key="7">
    <source>
        <dbReference type="EMBL" id="EJF39735.1"/>
    </source>
</evidence>
<dbReference type="PANTHER" id="PTHR42800">
    <property type="entry name" value="EXOINULINASE INUD (AFU_ORTHOLOGUE AFUA_5G00480)"/>
    <property type="match status" value="1"/>
</dbReference>
<protein>
    <submittedName>
        <fullName evidence="7">Putative 2,6-beta-fructan 6-levanbiohydrolase</fullName>
    </submittedName>
</protein>
<evidence type="ECO:0000313" key="8">
    <source>
        <dbReference type="Proteomes" id="UP000002941"/>
    </source>
</evidence>
<dbReference type="Gene3D" id="2.60.120.560">
    <property type="entry name" value="Exo-inulinase, domain 1"/>
    <property type="match status" value="1"/>
</dbReference>
<evidence type="ECO:0000259" key="5">
    <source>
        <dbReference type="Pfam" id="PF00251"/>
    </source>
</evidence>
<dbReference type="AlphaFoldDB" id="J1H2N4"/>
<evidence type="ECO:0000256" key="2">
    <source>
        <dbReference type="ARBA" id="ARBA00022801"/>
    </source>
</evidence>